<dbReference type="PANTHER" id="PTHR47172">
    <property type="entry name" value="OS01G0976800 PROTEIN"/>
    <property type="match status" value="1"/>
</dbReference>
<dbReference type="CDD" id="cd00130">
    <property type="entry name" value="PAS"/>
    <property type="match status" value="1"/>
</dbReference>
<dbReference type="InterPro" id="IPR013767">
    <property type="entry name" value="PAS_fold"/>
</dbReference>
<reference evidence="10" key="1">
    <citation type="submission" date="2016-06" db="EMBL/GenBank/DDBJ databases">
        <title>Draft Genome sequence of the fungus Inonotus baumii.</title>
        <authorList>
            <person name="Zhu H."/>
            <person name="Lin W."/>
        </authorList>
    </citation>
    <scope>NUCLEOTIDE SEQUENCE</scope>
    <source>
        <strain evidence="10">821</strain>
    </source>
</reference>
<organism evidence="10 11">
    <name type="scientific">Sanghuangporus baumii</name>
    <name type="common">Phellinus baumii</name>
    <dbReference type="NCBI Taxonomy" id="108892"/>
    <lineage>
        <taxon>Eukaryota</taxon>
        <taxon>Fungi</taxon>
        <taxon>Dikarya</taxon>
        <taxon>Basidiomycota</taxon>
        <taxon>Agaricomycotina</taxon>
        <taxon>Agaricomycetes</taxon>
        <taxon>Hymenochaetales</taxon>
        <taxon>Hymenochaetaceae</taxon>
        <taxon>Sanghuangporus</taxon>
    </lineage>
</organism>
<evidence type="ECO:0000259" key="8">
    <source>
        <dbReference type="PROSITE" id="PS50112"/>
    </source>
</evidence>
<proteinExistence type="predicted"/>
<feature type="compositionally biased region" description="Low complexity" evidence="7">
    <location>
        <begin position="348"/>
        <end position="363"/>
    </location>
</feature>
<keyword evidence="2 6" id="KW-0863">Zinc-finger</keyword>
<evidence type="ECO:0000256" key="1">
    <source>
        <dbReference type="ARBA" id="ARBA00022723"/>
    </source>
</evidence>
<evidence type="ECO:0000313" key="11">
    <source>
        <dbReference type="Proteomes" id="UP000757232"/>
    </source>
</evidence>
<dbReference type="GO" id="GO:0043565">
    <property type="term" value="F:sequence-specific DNA binding"/>
    <property type="evidence" value="ECO:0007669"/>
    <property type="project" value="InterPro"/>
</dbReference>
<evidence type="ECO:0000259" key="9">
    <source>
        <dbReference type="PROSITE" id="PS50114"/>
    </source>
</evidence>
<dbReference type="OrthoDB" id="2162994at2759"/>
<evidence type="ECO:0000256" key="5">
    <source>
        <dbReference type="ARBA" id="ARBA00023163"/>
    </source>
</evidence>
<evidence type="ECO:0000256" key="2">
    <source>
        <dbReference type="ARBA" id="ARBA00022771"/>
    </source>
</evidence>
<keyword evidence="5" id="KW-0804">Transcription</keyword>
<accession>A0A9Q5HVR3</accession>
<evidence type="ECO:0000256" key="3">
    <source>
        <dbReference type="ARBA" id="ARBA00022833"/>
    </source>
</evidence>
<sequence length="507" mass="55521">MALQSPALAPPEPRQQSQQPQRQAQVFEFTKRKKWADILIQELPDTVTLILDTDGLIQYVAPNVTEVLGWEVEELSERDVLDIVNDIDKRTFDDHLQKNLGSQQDLSCYARLKCKPIGKSSSEQGNKELLFEIRGHALYLPDDNECKCFFLVAKPYPSRNMAVLNTFLELKIENERLTQRLKDLKAQQDVMPSGVISDLPLGMSSSPSQSHQPQFATFEFPASSRDGGMQSPSTASSTIGSFSAMQTGFVNSTVPGANANNTRDEEVEDGGKKKKQKKGDGQQYVCVTCGRTDSPEWRKGPRGPKTLCNACGLRWAKRSKRTDDVPIPYVQTQQQLDSGSREGGGFDGNSSSGSSGRSARGPGAPVANAALSVTPPAEMMRSPPSHQSQNHHQNQGQSQNRFENVVTAGAATQQMPTPSPTHATFSQSQTQNQTQIPVLGTGHYAAHPMISTSLLSQSAMQPSPTSSHSHSHGYMHDHSQVQTQAQAVYGQYQWPANQHHGEGGYGY</sequence>
<dbReference type="EMBL" id="LNZH02000199">
    <property type="protein sequence ID" value="OCB86677.1"/>
    <property type="molecule type" value="Genomic_DNA"/>
</dbReference>
<feature type="compositionally biased region" description="Low complexity" evidence="7">
    <location>
        <begin position="385"/>
        <end position="400"/>
    </location>
</feature>
<gene>
    <name evidence="10" type="ORF">A7U60_g6135</name>
</gene>
<dbReference type="SUPFAM" id="SSF57716">
    <property type="entry name" value="Glucocorticoid receptor-like (DNA-binding domain)"/>
    <property type="match status" value="1"/>
</dbReference>
<keyword evidence="11" id="KW-1185">Reference proteome</keyword>
<comment type="caution">
    <text evidence="10">The sequence shown here is derived from an EMBL/GenBank/DDBJ whole genome shotgun (WGS) entry which is preliminary data.</text>
</comment>
<feature type="region of interest" description="Disordered" evidence="7">
    <location>
        <begin position="324"/>
        <end position="431"/>
    </location>
</feature>
<keyword evidence="3" id="KW-0862">Zinc</keyword>
<feature type="compositionally biased region" description="Polar residues" evidence="7">
    <location>
        <begin position="230"/>
        <end position="239"/>
    </location>
</feature>
<dbReference type="Gene3D" id="3.30.450.20">
    <property type="entry name" value="PAS domain"/>
    <property type="match status" value="1"/>
</dbReference>
<dbReference type="GO" id="GO:0006355">
    <property type="term" value="P:regulation of DNA-templated transcription"/>
    <property type="evidence" value="ECO:0007669"/>
    <property type="project" value="InterPro"/>
</dbReference>
<evidence type="ECO:0000256" key="6">
    <source>
        <dbReference type="PROSITE-ProRule" id="PRU00094"/>
    </source>
</evidence>
<dbReference type="AlphaFoldDB" id="A0A9Q5HVR3"/>
<dbReference type="GO" id="GO:0008270">
    <property type="term" value="F:zinc ion binding"/>
    <property type="evidence" value="ECO:0007669"/>
    <property type="project" value="UniProtKB-KW"/>
</dbReference>
<dbReference type="PROSITE" id="PS50114">
    <property type="entry name" value="GATA_ZN_FINGER_2"/>
    <property type="match status" value="1"/>
</dbReference>
<evidence type="ECO:0008006" key="12">
    <source>
        <dbReference type="Google" id="ProtNLM"/>
    </source>
</evidence>
<dbReference type="PROSITE" id="PS00344">
    <property type="entry name" value="GATA_ZN_FINGER_1"/>
    <property type="match status" value="1"/>
</dbReference>
<dbReference type="InterPro" id="IPR000679">
    <property type="entry name" value="Znf_GATA"/>
</dbReference>
<dbReference type="InterPro" id="IPR000014">
    <property type="entry name" value="PAS"/>
</dbReference>
<dbReference type="SMART" id="SM00401">
    <property type="entry name" value="ZnF_GATA"/>
    <property type="match status" value="1"/>
</dbReference>
<dbReference type="CDD" id="cd00202">
    <property type="entry name" value="ZnF_GATA"/>
    <property type="match status" value="1"/>
</dbReference>
<dbReference type="Pfam" id="PF00989">
    <property type="entry name" value="PAS"/>
    <property type="match status" value="1"/>
</dbReference>
<dbReference type="InterPro" id="IPR035965">
    <property type="entry name" value="PAS-like_dom_sf"/>
</dbReference>
<dbReference type="Proteomes" id="UP000757232">
    <property type="component" value="Unassembled WGS sequence"/>
</dbReference>
<keyword evidence="4" id="KW-0805">Transcription regulation</keyword>
<dbReference type="SUPFAM" id="SSF55785">
    <property type="entry name" value="PYP-like sensor domain (PAS domain)"/>
    <property type="match status" value="1"/>
</dbReference>
<dbReference type="Gene3D" id="3.30.50.10">
    <property type="entry name" value="Erythroid Transcription Factor GATA-1, subunit A"/>
    <property type="match status" value="1"/>
</dbReference>
<feature type="compositionally biased region" description="Polar residues" evidence="7">
    <location>
        <begin position="250"/>
        <end position="261"/>
    </location>
</feature>
<feature type="domain" description="PAS" evidence="8">
    <location>
        <begin position="49"/>
        <end position="103"/>
    </location>
</feature>
<feature type="region of interest" description="Disordered" evidence="7">
    <location>
        <begin position="220"/>
        <end position="239"/>
    </location>
</feature>
<feature type="domain" description="GATA-type" evidence="9">
    <location>
        <begin position="286"/>
        <end position="313"/>
    </location>
</feature>
<evidence type="ECO:0000313" key="10">
    <source>
        <dbReference type="EMBL" id="OCB86677.1"/>
    </source>
</evidence>
<dbReference type="Pfam" id="PF00320">
    <property type="entry name" value="GATA"/>
    <property type="match status" value="1"/>
</dbReference>
<evidence type="ECO:0000256" key="7">
    <source>
        <dbReference type="SAM" id="MobiDB-lite"/>
    </source>
</evidence>
<protein>
    <recommendedName>
        <fullName evidence="12">GATA-type domain-containing protein</fullName>
    </recommendedName>
</protein>
<feature type="region of interest" description="Disordered" evidence="7">
    <location>
        <begin position="250"/>
        <end position="282"/>
    </location>
</feature>
<name>A0A9Q5HVR3_SANBA</name>
<dbReference type="SMART" id="SM00091">
    <property type="entry name" value="PAS"/>
    <property type="match status" value="1"/>
</dbReference>
<feature type="region of interest" description="Disordered" evidence="7">
    <location>
        <begin position="1"/>
        <end position="22"/>
    </location>
</feature>
<feature type="compositionally biased region" description="Polar residues" evidence="7">
    <location>
        <begin position="410"/>
        <end position="425"/>
    </location>
</feature>
<keyword evidence="1" id="KW-0479">Metal-binding</keyword>
<dbReference type="PANTHER" id="PTHR47172:SF24">
    <property type="entry name" value="GATA ZINC FINGER DOMAIN-CONTAINING PROTEIN 14-RELATED"/>
    <property type="match status" value="1"/>
</dbReference>
<dbReference type="PROSITE" id="PS50112">
    <property type="entry name" value="PAS"/>
    <property type="match status" value="1"/>
</dbReference>
<dbReference type="InterPro" id="IPR013088">
    <property type="entry name" value="Znf_NHR/GATA"/>
</dbReference>
<evidence type="ECO:0000256" key="4">
    <source>
        <dbReference type="ARBA" id="ARBA00023015"/>
    </source>
</evidence>